<evidence type="ECO:0000256" key="2">
    <source>
        <dbReference type="ARBA" id="ARBA00013048"/>
    </source>
</evidence>
<dbReference type="InterPro" id="IPR016162">
    <property type="entry name" value="Ald_DH_N"/>
</dbReference>
<dbReference type="AlphaFoldDB" id="A0A1E3H6S6"/>
<keyword evidence="3" id="KW-0378">Hydrolase</keyword>
<reference evidence="9 10" key="1">
    <citation type="submission" date="2016-07" db="EMBL/GenBank/DDBJ databases">
        <title>Draft Genome Sequence of Methylobrevis pamukkalensis PK2.</title>
        <authorList>
            <person name="Vasilenko O.V."/>
            <person name="Doronina N.V."/>
            <person name="Shmareva M.N."/>
            <person name="Tarlachkov S.V."/>
            <person name="Mustakhimov I."/>
            <person name="Trotsenko Y.A."/>
        </authorList>
    </citation>
    <scope>NUCLEOTIDE SEQUENCE [LARGE SCALE GENOMIC DNA]</scope>
    <source>
        <strain evidence="9 10">PK2</strain>
    </source>
</reference>
<dbReference type="SUPFAM" id="SSF53187">
    <property type="entry name" value="Zn-dependent exopeptidases"/>
    <property type="match status" value="1"/>
</dbReference>
<accession>A0A1E3H6S6</accession>
<dbReference type="FunFam" id="3.40.309.10:FF:000002">
    <property type="entry name" value="Methylmalonate-semialdehyde dehydrogenase (Acylating)"/>
    <property type="match status" value="1"/>
</dbReference>
<dbReference type="Gene3D" id="3.30.70.360">
    <property type="match status" value="1"/>
</dbReference>
<feature type="region of interest" description="Disordered" evidence="6">
    <location>
        <begin position="454"/>
        <end position="506"/>
    </location>
</feature>
<dbReference type="InterPro" id="IPR016160">
    <property type="entry name" value="Ald_DH_CS_CYS"/>
</dbReference>
<dbReference type="PATRIC" id="fig|1439726.3.peg.699"/>
<feature type="compositionally biased region" description="Low complexity" evidence="6">
    <location>
        <begin position="468"/>
        <end position="496"/>
    </location>
</feature>
<evidence type="ECO:0000256" key="4">
    <source>
        <dbReference type="ARBA" id="ARBA00023002"/>
    </source>
</evidence>
<dbReference type="Pfam" id="PF00171">
    <property type="entry name" value="Aldedh"/>
    <property type="match status" value="1"/>
</dbReference>
<dbReference type="Gene3D" id="3.40.309.10">
    <property type="entry name" value="Aldehyde Dehydrogenase, Chain A, domain 2"/>
    <property type="match status" value="1"/>
</dbReference>
<dbReference type="NCBIfam" id="TIGR01879">
    <property type="entry name" value="hydantase"/>
    <property type="match status" value="1"/>
</dbReference>
<evidence type="ECO:0000259" key="7">
    <source>
        <dbReference type="Pfam" id="PF00171"/>
    </source>
</evidence>
<evidence type="ECO:0000256" key="1">
    <source>
        <dbReference type="ARBA" id="ARBA00006153"/>
    </source>
</evidence>
<dbReference type="GO" id="GO:0006210">
    <property type="term" value="P:thymine catabolic process"/>
    <property type="evidence" value="ECO:0007669"/>
    <property type="project" value="TreeGrafter"/>
</dbReference>
<dbReference type="Pfam" id="PF01546">
    <property type="entry name" value="Peptidase_M20"/>
    <property type="match status" value="1"/>
</dbReference>
<dbReference type="NCBIfam" id="NF006769">
    <property type="entry name" value="PRK09290.1-3"/>
    <property type="match status" value="1"/>
</dbReference>
<dbReference type="InterPro" id="IPR010061">
    <property type="entry name" value="MeMal-semiAld_DH"/>
</dbReference>
<dbReference type="GO" id="GO:0016813">
    <property type="term" value="F:hydrolase activity, acting on carbon-nitrogen (but not peptide) bonds, in linear amidines"/>
    <property type="evidence" value="ECO:0007669"/>
    <property type="project" value="InterPro"/>
</dbReference>
<organism evidence="9 10">
    <name type="scientific">Methylobrevis pamukkalensis</name>
    <dbReference type="NCBI Taxonomy" id="1439726"/>
    <lineage>
        <taxon>Bacteria</taxon>
        <taxon>Pseudomonadati</taxon>
        <taxon>Pseudomonadota</taxon>
        <taxon>Alphaproteobacteria</taxon>
        <taxon>Hyphomicrobiales</taxon>
        <taxon>Pleomorphomonadaceae</taxon>
        <taxon>Methylobrevis</taxon>
    </lineage>
</organism>
<dbReference type="InterPro" id="IPR016163">
    <property type="entry name" value="Ald_DH_C"/>
</dbReference>
<dbReference type="InterPro" id="IPR015590">
    <property type="entry name" value="Aldehyde_DH_dom"/>
</dbReference>
<keyword evidence="5" id="KW-0520">NAD</keyword>
<evidence type="ECO:0000256" key="5">
    <source>
        <dbReference type="ARBA" id="ARBA00023027"/>
    </source>
</evidence>
<evidence type="ECO:0000256" key="3">
    <source>
        <dbReference type="ARBA" id="ARBA00022801"/>
    </source>
</evidence>
<dbReference type="GO" id="GO:0004491">
    <property type="term" value="F:methylmalonate-semialdehyde dehydrogenase (acylating, NAD) activity"/>
    <property type="evidence" value="ECO:0007669"/>
    <property type="project" value="UniProtKB-EC"/>
</dbReference>
<keyword evidence="10" id="KW-1185">Reference proteome</keyword>
<dbReference type="SUPFAM" id="SSF53720">
    <property type="entry name" value="ALDH-like"/>
    <property type="match status" value="1"/>
</dbReference>
<feature type="compositionally biased region" description="Polar residues" evidence="6">
    <location>
        <begin position="455"/>
        <end position="464"/>
    </location>
</feature>
<feature type="domain" description="Aldehyde dehydrogenase" evidence="7">
    <location>
        <begin position="17"/>
        <end position="446"/>
    </location>
</feature>
<evidence type="ECO:0000313" key="9">
    <source>
        <dbReference type="EMBL" id="ODN72039.1"/>
    </source>
</evidence>
<evidence type="ECO:0000313" key="10">
    <source>
        <dbReference type="Proteomes" id="UP000094622"/>
    </source>
</evidence>
<dbReference type="EMBL" id="MCRJ01000009">
    <property type="protein sequence ID" value="ODN72039.1"/>
    <property type="molecule type" value="Genomic_DNA"/>
</dbReference>
<evidence type="ECO:0000256" key="6">
    <source>
        <dbReference type="SAM" id="MobiDB-lite"/>
    </source>
</evidence>
<name>A0A1E3H6S6_9HYPH</name>
<dbReference type="Gene3D" id="3.40.605.10">
    <property type="entry name" value="Aldehyde Dehydrogenase, Chain A, domain 1"/>
    <property type="match status" value="1"/>
</dbReference>
<feature type="domain" description="Peptidase M20 dimerisation" evidence="8">
    <location>
        <begin position="804"/>
        <end position="903"/>
    </location>
</feature>
<dbReference type="InterPro" id="IPR011650">
    <property type="entry name" value="Peptidase_M20_dimer"/>
</dbReference>
<dbReference type="CDD" id="cd03884">
    <property type="entry name" value="M20_bAS"/>
    <property type="match status" value="1"/>
</dbReference>
<dbReference type="GO" id="GO:0006574">
    <property type="term" value="P:L-valine catabolic process"/>
    <property type="evidence" value="ECO:0007669"/>
    <property type="project" value="TreeGrafter"/>
</dbReference>
<feature type="region of interest" description="Disordered" evidence="6">
    <location>
        <begin position="556"/>
        <end position="591"/>
    </location>
</feature>
<proteinExistence type="inferred from homology"/>
<dbReference type="Proteomes" id="UP000094622">
    <property type="component" value="Unassembled WGS sequence"/>
</dbReference>
<dbReference type="InterPro" id="IPR016161">
    <property type="entry name" value="Ald_DH/histidinol_DH"/>
</dbReference>
<dbReference type="InterPro" id="IPR002933">
    <property type="entry name" value="Peptidase_M20"/>
</dbReference>
<dbReference type="PANTHER" id="PTHR43866:SF4">
    <property type="entry name" value="MALONATE-SEMIALDEHYDE DEHYDROGENASE"/>
    <property type="match status" value="1"/>
</dbReference>
<dbReference type="PROSITE" id="PS00070">
    <property type="entry name" value="ALDEHYDE_DEHYDR_CYS"/>
    <property type="match status" value="1"/>
</dbReference>
<dbReference type="PANTHER" id="PTHR43866">
    <property type="entry name" value="MALONATE-SEMIALDEHYDE DEHYDROGENASE"/>
    <property type="match status" value="1"/>
</dbReference>
<sequence>MYQIENCINGRKVLSASDRKQPIFNPATGEAQGELILSTLDEINAAIAAAKAAAPAWGTTPPLRRARLMFKFKDLVEQNLGEIAAAISREHGKTHADAMGEVQRGLEVIEFACGIPHLLKGEFSRNVGPNIDSWSDRQPLGVVAGITPFNFPAMVPMWMYPVAIACGNTFVLKPSERDPSAVNLVWDLFQEAGFPAGVLNVVHGDKLAVDTLLKHPDVKAISFVGSTAIAEYVYATGTAHGKRVQALGGAKNHAIVMPDADMDKTVDALMGAAYGSAGERCMAISVAVPVGEGTADRLVEALKPKVQSLKIGPWTDSDAEMGPVVTAEAKARISGFIDQGVKEGADLVVDGRGFSLQGYENGYFLGGSLFDRVTPDMEIYKQEIFGPVLGVVRAQSFAEAAKLINDHEYGNGTAIFTRDGDAARSFADQIEIGMVGINVPLPVPVAYHPSAAGSGRSSAITPSTGRKACASTPASRPSPAAGRKASSRAPSSASRPCEALIPGLSTDGPAAPAGPFCVGQLALRPKIALDRFGGRPDYAFINWSIFRGVQEGLGRGWQSGRRPVHTVAADRSRRRRTRSGDLSRHEDPAMTASASNLRINGDRLWDSLMEMAKIGPGVAGGNNRQTLTDADAEGRALFKDWCDAAGLTMGVDRMGTMFAMRPGEDPDALPVYVGSHLDTQPTGGKYDGVLGVLGALEIVRTMNDLGLRTKHPIVVTNWTNEEGARFAPAMMASGVFAGAFSLDYAYSRKDRDGKSFGDELQRIGWVGEEEVGARKMHAYFELHIEQGPILEAEGKEIGVVTHCQGLWWLEFTLTGKEAHTGSTPMNLRVNAGLAMARILEMVQAVAMDHQPNAVGGVGQMVFSPNSRNVLPGKVTFTVDIRSPSQDKLDSMRARIEAEAAKICEALGVGCAIEPVGHFDPITFDPGLVAALRSAADALGYGHRDMISGAGHDACWAAQVAPSVMIFCPCVGGLSHNEAEEISKDWAVAGTDVLLRAVVETAGIVE</sequence>
<protein>
    <recommendedName>
        <fullName evidence="2">methylmalonate-semialdehyde dehydrogenase (CoA acylating)</fullName>
        <ecNumber evidence="2">1.2.1.27</ecNumber>
    </recommendedName>
</protein>
<evidence type="ECO:0000259" key="8">
    <source>
        <dbReference type="Pfam" id="PF07687"/>
    </source>
</evidence>
<dbReference type="InterPro" id="IPR010158">
    <property type="entry name" value="Amidase_Cbmase"/>
</dbReference>
<feature type="compositionally biased region" description="Basic and acidic residues" evidence="6">
    <location>
        <begin position="578"/>
        <end position="588"/>
    </location>
</feature>
<comment type="similarity">
    <text evidence="1">Belongs to the peptidase M20 family.</text>
</comment>
<dbReference type="InterPro" id="IPR036264">
    <property type="entry name" value="Bact_exopeptidase_dim_dom"/>
</dbReference>
<gene>
    <name evidence="9" type="primary">mmsA</name>
    <name evidence="9" type="ORF">A6302_00664</name>
</gene>
<dbReference type="FunFam" id="3.40.605.10:FF:000003">
    <property type="entry name" value="Methylmalonate-semialdehyde dehydrogenase [acylating]"/>
    <property type="match status" value="1"/>
</dbReference>
<keyword evidence="4 9" id="KW-0560">Oxidoreductase</keyword>
<dbReference type="Pfam" id="PF07687">
    <property type="entry name" value="M20_dimer"/>
    <property type="match status" value="1"/>
</dbReference>
<dbReference type="Gene3D" id="3.40.630.10">
    <property type="entry name" value="Zn peptidases"/>
    <property type="match status" value="1"/>
</dbReference>
<dbReference type="CDD" id="cd07085">
    <property type="entry name" value="ALDH_F6_MMSDH"/>
    <property type="match status" value="1"/>
</dbReference>
<dbReference type="EC" id="1.2.1.27" evidence="2"/>
<comment type="caution">
    <text evidence="9">The sequence shown here is derived from an EMBL/GenBank/DDBJ whole genome shotgun (WGS) entry which is preliminary data.</text>
</comment>
<dbReference type="NCBIfam" id="TIGR01722">
    <property type="entry name" value="MMSDH"/>
    <property type="match status" value="1"/>
</dbReference>
<dbReference type="SUPFAM" id="SSF55031">
    <property type="entry name" value="Bacterial exopeptidase dimerisation domain"/>
    <property type="match status" value="1"/>
</dbReference>